<proteinExistence type="predicted"/>
<protein>
    <recommendedName>
        <fullName evidence="3">Glycine zipper domain-containing protein</fullName>
    </recommendedName>
</protein>
<dbReference type="EMBL" id="JBCAUS010000006">
    <property type="protein sequence ID" value="MEL4306105.1"/>
    <property type="molecule type" value="Genomic_DNA"/>
</dbReference>
<evidence type="ECO:0000313" key="1">
    <source>
        <dbReference type="EMBL" id="MEL4306105.1"/>
    </source>
</evidence>
<gene>
    <name evidence="1" type="ORF">WOA13_09765</name>
</gene>
<dbReference type="RefSeq" id="WP_342127702.1">
    <property type="nucleotide sequence ID" value="NZ_JBCAUS010000006.1"/>
</dbReference>
<keyword evidence="2" id="KW-1185">Reference proteome</keyword>
<accession>A0ABU9KUM9</accession>
<organism evidence="1 2">
    <name type="scientific">Methanococcoides cohabitans</name>
    <dbReference type="NCBI Taxonomy" id="3136559"/>
    <lineage>
        <taxon>Archaea</taxon>
        <taxon>Methanobacteriati</taxon>
        <taxon>Methanobacteriota</taxon>
        <taxon>Stenosarchaea group</taxon>
        <taxon>Methanomicrobia</taxon>
        <taxon>Methanosarcinales</taxon>
        <taxon>Methanosarcinaceae</taxon>
        <taxon>Methanococcoides</taxon>
    </lineage>
</organism>
<sequence>MKTKGIRVTTIFMTLLILGSICLPTVSAKENTAFSSIDAENEVIIENRPDIQIIEMTDTSSIVQVGDIVISLNTDEDFTEGIMEVEDVTTNEKEVLEFYVTKLSDNFKVDVTLNEENTESYFTTYNPLDPGETKELLSQKTTPSLFQDEQVVTRSTSYVWDDVNFVKGTGVKYPHPSYTAYNGEVWQDYYINGDELKHNHIRQSRSNTISQLAPAVAGATIGAYLGNVPGAAIGAALGLVLGGTSSDALLDEEGCIWYWESHISSYVSLPPTNLPIFVPLYYRIASYTLWDTMSVGNP</sequence>
<dbReference type="Proteomes" id="UP001396646">
    <property type="component" value="Unassembled WGS sequence"/>
</dbReference>
<evidence type="ECO:0008006" key="3">
    <source>
        <dbReference type="Google" id="ProtNLM"/>
    </source>
</evidence>
<reference evidence="1 2" key="1">
    <citation type="submission" date="2024-04" db="EMBL/GenBank/DDBJ databases">
        <title>Methanococcoides sp. LMO-2.</title>
        <authorList>
            <person name="Liang L."/>
        </authorList>
    </citation>
    <scope>NUCLEOTIDE SEQUENCE [LARGE SCALE GENOMIC DNA]</scope>
    <source>
        <strain evidence="1 2">LMO-2</strain>
    </source>
</reference>
<comment type="caution">
    <text evidence="1">The sequence shown here is derived from an EMBL/GenBank/DDBJ whole genome shotgun (WGS) entry which is preliminary data.</text>
</comment>
<name>A0ABU9KUM9_9EURY</name>
<evidence type="ECO:0000313" key="2">
    <source>
        <dbReference type="Proteomes" id="UP001396646"/>
    </source>
</evidence>